<dbReference type="Pfam" id="PF18317">
    <property type="entry name" value="SDH_C"/>
    <property type="match status" value="1"/>
</dbReference>
<dbReference type="CDD" id="cd01065">
    <property type="entry name" value="NAD_bind_Shikimate_DH"/>
    <property type="match status" value="1"/>
</dbReference>
<evidence type="ECO:0000313" key="9">
    <source>
        <dbReference type="EMBL" id="SVB50014.1"/>
    </source>
</evidence>
<proteinExistence type="inferred from homology"/>
<gene>
    <name evidence="9" type="ORF">METZ01_LOCUS202868</name>
</gene>
<dbReference type="Pfam" id="PF08501">
    <property type="entry name" value="Shikimate_dh_N"/>
    <property type="match status" value="1"/>
</dbReference>
<evidence type="ECO:0000256" key="4">
    <source>
        <dbReference type="ARBA" id="ARBA00023002"/>
    </source>
</evidence>
<name>A0A382EIX4_9ZZZZ</name>
<feature type="domain" description="SDH C-terminal" evidence="8">
    <location>
        <begin position="250"/>
        <end position="279"/>
    </location>
</feature>
<dbReference type="UniPathway" id="UPA00053">
    <property type="reaction ID" value="UER00087"/>
</dbReference>
<keyword evidence="4" id="KW-0560">Oxidoreductase</keyword>
<dbReference type="SUPFAM" id="SSF53223">
    <property type="entry name" value="Aminoacid dehydrogenase-like, N-terminal domain"/>
    <property type="match status" value="1"/>
</dbReference>
<protein>
    <recommendedName>
        <fullName evidence="1">shikimate dehydrogenase (NADP(+))</fullName>
        <ecNumber evidence="1">1.1.1.25</ecNumber>
    </recommendedName>
</protein>
<evidence type="ECO:0000256" key="5">
    <source>
        <dbReference type="ARBA" id="ARBA00023141"/>
    </source>
</evidence>
<sequence>MSKIVNFLPKLTGCFALPASENPTIEMVEAAYRHHKMHMRYINVEVGPDNLAKAIEGAIAMGWVGFNCSIPNKIEVIQYIDRLAKSAKIIGAVNCVVIKENELIGENTDGKGFIKSLETIVNPKGKNAVVFGAGGASRAICVELAFSGVKNITVVNRSKKKGTDLVELVNKNTKTKALFKEFVDQFSLEPKTDLVINATSIGLFPDVDSDLPINYNTLTKHMIVADVIPNPPKTKFLKNCSAIGCQTIDGLGMLVNQGVAGIELWTGIKVDESVMRSRLEEITIKSRNQ</sequence>
<dbReference type="PANTHER" id="PTHR21089">
    <property type="entry name" value="SHIKIMATE DEHYDROGENASE"/>
    <property type="match status" value="1"/>
</dbReference>
<dbReference type="GO" id="GO:0019632">
    <property type="term" value="P:shikimate metabolic process"/>
    <property type="evidence" value="ECO:0007669"/>
    <property type="project" value="InterPro"/>
</dbReference>
<dbReference type="InterPro" id="IPR046346">
    <property type="entry name" value="Aminoacid_DH-like_N_sf"/>
</dbReference>
<evidence type="ECO:0000256" key="3">
    <source>
        <dbReference type="ARBA" id="ARBA00022857"/>
    </source>
</evidence>
<dbReference type="AlphaFoldDB" id="A0A382EIX4"/>
<dbReference type="InterPro" id="IPR041121">
    <property type="entry name" value="SDH_C"/>
</dbReference>
<dbReference type="GO" id="GO:0004764">
    <property type="term" value="F:shikimate 3-dehydrogenase (NADP+) activity"/>
    <property type="evidence" value="ECO:0007669"/>
    <property type="project" value="UniProtKB-EC"/>
</dbReference>
<dbReference type="InterPro" id="IPR022893">
    <property type="entry name" value="Shikimate_DH_fam"/>
</dbReference>
<accession>A0A382EIX4</accession>
<dbReference type="InterPro" id="IPR013708">
    <property type="entry name" value="Shikimate_DH-bd_N"/>
</dbReference>
<dbReference type="InterPro" id="IPR011342">
    <property type="entry name" value="Shikimate_DH"/>
</dbReference>
<feature type="domain" description="Shikimate dehydrogenase substrate binding N-terminal" evidence="7">
    <location>
        <begin position="18"/>
        <end position="96"/>
    </location>
</feature>
<dbReference type="Gene3D" id="3.40.50.10860">
    <property type="entry name" value="Leucine Dehydrogenase, chain A, domain 1"/>
    <property type="match status" value="1"/>
</dbReference>
<dbReference type="HAMAP" id="MF_00222">
    <property type="entry name" value="Shikimate_DH_AroE"/>
    <property type="match status" value="1"/>
</dbReference>
<dbReference type="EC" id="1.1.1.25" evidence="1"/>
<reference evidence="9" key="1">
    <citation type="submission" date="2018-05" db="EMBL/GenBank/DDBJ databases">
        <authorList>
            <person name="Lanie J.A."/>
            <person name="Ng W.-L."/>
            <person name="Kazmierczak K.M."/>
            <person name="Andrzejewski T.M."/>
            <person name="Davidsen T.M."/>
            <person name="Wayne K.J."/>
            <person name="Tettelin H."/>
            <person name="Glass J.I."/>
            <person name="Rusch D."/>
            <person name="Podicherti R."/>
            <person name="Tsui H.-C.T."/>
            <person name="Winkler M.E."/>
        </authorList>
    </citation>
    <scope>NUCLEOTIDE SEQUENCE</scope>
</reference>
<dbReference type="EMBL" id="UINC01044484">
    <property type="protein sequence ID" value="SVB50014.1"/>
    <property type="molecule type" value="Genomic_DNA"/>
</dbReference>
<evidence type="ECO:0000259" key="6">
    <source>
        <dbReference type="Pfam" id="PF01488"/>
    </source>
</evidence>
<dbReference type="GO" id="GO:0050661">
    <property type="term" value="F:NADP binding"/>
    <property type="evidence" value="ECO:0007669"/>
    <property type="project" value="InterPro"/>
</dbReference>
<evidence type="ECO:0000259" key="7">
    <source>
        <dbReference type="Pfam" id="PF08501"/>
    </source>
</evidence>
<dbReference type="InterPro" id="IPR036291">
    <property type="entry name" value="NAD(P)-bd_dom_sf"/>
</dbReference>
<dbReference type="Pfam" id="PF01488">
    <property type="entry name" value="Shikimate_DH"/>
    <property type="match status" value="1"/>
</dbReference>
<keyword evidence="2" id="KW-0028">Amino-acid biosynthesis</keyword>
<organism evidence="9">
    <name type="scientific">marine metagenome</name>
    <dbReference type="NCBI Taxonomy" id="408172"/>
    <lineage>
        <taxon>unclassified sequences</taxon>
        <taxon>metagenomes</taxon>
        <taxon>ecological metagenomes</taxon>
    </lineage>
</organism>
<evidence type="ECO:0000259" key="8">
    <source>
        <dbReference type="Pfam" id="PF18317"/>
    </source>
</evidence>
<dbReference type="GO" id="GO:0009073">
    <property type="term" value="P:aromatic amino acid family biosynthetic process"/>
    <property type="evidence" value="ECO:0007669"/>
    <property type="project" value="UniProtKB-KW"/>
</dbReference>
<dbReference type="GO" id="GO:0008652">
    <property type="term" value="P:amino acid biosynthetic process"/>
    <property type="evidence" value="ECO:0007669"/>
    <property type="project" value="UniProtKB-KW"/>
</dbReference>
<keyword evidence="5" id="KW-0057">Aromatic amino acid biosynthesis</keyword>
<dbReference type="InterPro" id="IPR006151">
    <property type="entry name" value="Shikm_DH/Glu-tRNA_Rdtase"/>
</dbReference>
<evidence type="ECO:0000256" key="1">
    <source>
        <dbReference type="ARBA" id="ARBA00012962"/>
    </source>
</evidence>
<dbReference type="Gene3D" id="3.40.50.720">
    <property type="entry name" value="NAD(P)-binding Rossmann-like Domain"/>
    <property type="match status" value="1"/>
</dbReference>
<dbReference type="GO" id="GO:0009423">
    <property type="term" value="P:chorismate biosynthetic process"/>
    <property type="evidence" value="ECO:0007669"/>
    <property type="project" value="UniProtKB-UniPathway"/>
</dbReference>
<evidence type="ECO:0000256" key="2">
    <source>
        <dbReference type="ARBA" id="ARBA00022605"/>
    </source>
</evidence>
<keyword evidence="3" id="KW-0521">NADP</keyword>
<dbReference type="PANTHER" id="PTHR21089:SF1">
    <property type="entry name" value="BIFUNCTIONAL 3-DEHYDROQUINATE DEHYDRATASE_SHIKIMATE DEHYDROGENASE, CHLOROPLASTIC"/>
    <property type="match status" value="1"/>
</dbReference>
<dbReference type="NCBIfam" id="TIGR00507">
    <property type="entry name" value="aroE"/>
    <property type="match status" value="1"/>
</dbReference>
<dbReference type="SUPFAM" id="SSF51735">
    <property type="entry name" value="NAD(P)-binding Rossmann-fold domains"/>
    <property type="match status" value="1"/>
</dbReference>
<feature type="domain" description="Quinate/shikimate 5-dehydrogenase/glutamyl-tRNA reductase" evidence="6">
    <location>
        <begin position="123"/>
        <end position="200"/>
    </location>
</feature>